<dbReference type="CDD" id="cd17546">
    <property type="entry name" value="REC_hyHK_CKI1_RcsC-like"/>
    <property type="match status" value="1"/>
</dbReference>
<dbReference type="CDD" id="cd00082">
    <property type="entry name" value="HisKA"/>
    <property type="match status" value="1"/>
</dbReference>
<dbReference type="SUPFAM" id="SSF47384">
    <property type="entry name" value="Homodimeric domain of signal transducing histidine kinase"/>
    <property type="match status" value="1"/>
</dbReference>
<dbReference type="InterPro" id="IPR011006">
    <property type="entry name" value="CheY-like_superfamily"/>
</dbReference>
<evidence type="ECO:0000256" key="8">
    <source>
        <dbReference type="ARBA" id="ARBA00074306"/>
    </source>
</evidence>
<evidence type="ECO:0000259" key="11">
    <source>
        <dbReference type="PROSITE" id="PS50109"/>
    </source>
</evidence>
<feature type="modified residue" description="Phosphohistidine" evidence="9">
    <location>
        <position position="999"/>
    </location>
</feature>
<dbReference type="InterPro" id="IPR036097">
    <property type="entry name" value="HisK_dim/P_sf"/>
</dbReference>
<dbReference type="AlphaFoldDB" id="A0A7Y9YCR2"/>
<dbReference type="GO" id="GO:0005886">
    <property type="term" value="C:plasma membrane"/>
    <property type="evidence" value="ECO:0007669"/>
    <property type="project" value="UniProtKB-SubCell"/>
</dbReference>
<evidence type="ECO:0000256" key="7">
    <source>
        <dbReference type="ARBA" id="ARBA00023012"/>
    </source>
</evidence>
<keyword evidence="6" id="KW-0418">Kinase</keyword>
<dbReference type="Pfam" id="PF00072">
    <property type="entry name" value="Response_reg"/>
    <property type="match status" value="2"/>
</dbReference>
<dbReference type="Gene3D" id="1.20.120.160">
    <property type="entry name" value="HPT domain"/>
    <property type="match status" value="1"/>
</dbReference>
<dbReference type="CDD" id="cd00130">
    <property type="entry name" value="PAS"/>
    <property type="match status" value="1"/>
</dbReference>
<evidence type="ECO:0000313" key="17">
    <source>
        <dbReference type="Proteomes" id="UP000537326"/>
    </source>
</evidence>
<dbReference type="Gene3D" id="3.30.565.10">
    <property type="entry name" value="Histidine kinase-like ATPase, C-terminal domain"/>
    <property type="match status" value="1"/>
</dbReference>
<feature type="modified residue" description="4-aspartylphosphate" evidence="10">
    <location>
        <position position="850"/>
    </location>
</feature>
<dbReference type="FunFam" id="3.30.565.10:FF:000010">
    <property type="entry name" value="Sensor histidine kinase RcsC"/>
    <property type="match status" value="1"/>
</dbReference>
<dbReference type="PANTHER" id="PTHR45339">
    <property type="entry name" value="HYBRID SIGNAL TRANSDUCTION HISTIDINE KINASE J"/>
    <property type="match status" value="1"/>
</dbReference>
<dbReference type="Pfam" id="PF02518">
    <property type="entry name" value="HATPase_c"/>
    <property type="match status" value="1"/>
</dbReference>
<dbReference type="SMART" id="SM00091">
    <property type="entry name" value="PAS"/>
    <property type="match status" value="2"/>
</dbReference>
<dbReference type="PROSITE" id="PS50110">
    <property type="entry name" value="RESPONSE_REGULATORY"/>
    <property type="match status" value="2"/>
</dbReference>
<dbReference type="CDD" id="cd16922">
    <property type="entry name" value="HATPase_EvgS-ArcB-TorS-like"/>
    <property type="match status" value="1"/>
</dbReference>
<evidence type="ECO:0000259" key="12">
    <source>
        <dbReference type="PROSITE" id="PS50110"/>
    </source>
</evidence>
<dbReference type="SUPFAM" id="SSF55785">
    <property type="entry name" value="PYP-like sensor domain (PAS domain)"/>
    <property type="match status" value="2"/>
</dbReference>
<evidence type="ECO:0000259" key="14">
    <source>
        <dbReference type="PROSITE" id="PS50113"/>
    </source>
</evidence>
<evidence type="ECO:0000256" key="2">
    <source>
        <dbReference type="ARBA" id="ARBA00004236"/>
    </source>
</evidence>
<dbReference type="Pfam" id="PF00512">
    <property type="entry name" value="HisKA"/>
    <property type="match status" value="1"/>
</dbReference>
<evidence type="ECO:0000259" key="15">
    <source>
        <dbReference type="PROSITE" id="PS50894"/>
    </source>
</evidence>
<dbReference type="GO" id="GO:0000155">
    <property type="term" value="F:phosphorelay sensor kinase activity"/>
    <property type="evidence" value="ECO:0007669"/>
    <property type="project" value="InterPro"/>
</dbReference>
<evidence type="ECO:0000256" key="1">
    <source>
        <dbReference type="ARBA" id="ARBA00000085"/>
    </source>
</evidence>
<dbReference type="InterPro" id="IPR000700">
    <property type="entry name" value="PAS-assoc_C"/>
</dbReference>
<dbReference type="PROSITE" id="PS50113">
    <property type="entry name" value="PAC"/>
    <property type="match status" value="1"/>
</dbReference>
<evidence type="ECO:0000256" key="6">
    <source>
        <dbReference type="ARBA" id="ARBA00022777"/>
    </source>
</evidence>
<dbReference type="Pfam" id="PF00989">
    <property type="entry name" value="PAS"/>
    <property type="match status" value="1"/>
</dbReference>
<keyword evidence="7" id="KW-0902">Two-component regulatory system</keyword>
<evidence type="ECO:0000256" key="3">
    <source>
        <dbReference type="ARBA" id="ARBA00006402"/>
    </source>
</evidence>
<dbReference type="SMART" id="SM00086">
    <property type="entry name" value="PAC"/>
    <property type="match status" value="2"/>
</dbReference>
<comment type="catalytic activity">
    <reaction evidence="1">
        <text>ATP + protein L-histidine = ADP + protein N-phospho-L-histidine.</text>
        <dbReference type="EC" id="2.7.13.3"/>
    </reaction>
</comment>
<dbReference type="Pfam" id="PF01627">
    <property type="entry name" value="Hpt"/>
    <property type="match status" value="1"/>
</dbReference>
<evidence type="ECO:0000256" key="5">
    <source>
        <dbReference type="ARBA" id="ARBA00022553"/>
    </source>
</evidence>
<dbReference type="Gene3D" id="3.40.50.2300">
    <property type="match status" value="2"/>
</dbReference>
<dbReference type="InterPro" id="IPR008207">
    <property type="entry name" value="Sig_transdc_His_kin_Hpt_dom"/>
</dbReference>
<dbReference type="InterPro" id="IPR004358">
    <property type="entry name" value="Sig_transdc_His_kin-like_C"/>
</dbReference>
<organism evidence="16 17">
    <name type="scientific">Nocardioides marinus</name>
    <dbReference type="NCBI Taxonomy" id="374514"/>
    <lineage>
        <taxon>Bacteria</taxon>
        <taxon>Bacillati</taxon>
        <taxon>Actinomycetota</taxon>
        <taxon>Actinomycetes</taxon>
        <taxon>Propionibacteriales</taxon>
        <taxon>Nocardioidaceae</taxon>
        <taxon>Nocardioides</taxon>
    </lineage>
</organism>
<dbReference type="EMBL" id="JACBZI010000001">
    <property type="protein sequence ID" value="NYI09763.1"/>
    <property type="molecule type" value="Genomic_DNA"/>
</dbReference>
<comment type="caution">
    <text evidence="16">The sequence shown here is derived from an EMBL/GenBank/DDBJ whole genome shotgun (WGS) entry which is preliminary data.</text>
</comment>
<dbReference type="NCBIfam" id="TIGR00229">
    <property type="entry name" value="sensory_box"/>
    <property type="match status" value="1"/>
</dbReference>
<dbReference type="Gene3D" id="3.30.450.20">
    <property type="entry name" value="PAS domain"/>
    <property type="match status" value="2"/>
</dbReference>
<name>A0A7Y9YCR2_9ACTN</name>
<feature type="domain" description="PAS" evidence="13">
    <location>
        <begin position="3"/>
        <end position="73"/>
    </location>
</feature>
<dbReference type="GO" id="GO:0006355">
    <property type="term" value="P:regulation of DNA-templated transcription"/>
    <property type="evidence" value="ECO:0007669"/>
    <property type="project" value="InterPro"/>
</dbReference>
<dbReference type="SMART" id="SM00387">
    <property type="entry name" value="HATPase_c"/>
    <property type="match status" value="1"/>
</dbReference>
<dbReference type="PRINTS" id="PR00344">
    <property type="entry name" value="BCTRLSENSOR"/>
</dbReference>
<dbReference type="InterPro" id="IPR013655">
    <property type="entry name" value="PAS_fold_3"/>
</dbReference>
<dbReference type="SMART" id="SM00448">
    <property type="entry name" value="REC"/>
    <property type="match status" value="2"/>
</dbReference>
<feature type="domain" description="Response regulatory" evidence="12">
    <location>
        <begin position="659"/>
        <end position="779"/>
    </location>
</feature>
<dbReference type="SUPFAM" id="SSF47226">
    <property type="entry name" value="Histidine-containing phosphotransfer domain, HPT domain"/>
    <property type="match status" value="1"/>
</dbReference>
<dbReference type="RefSeq" id="WP_179530694.1">
    <property type="nucleotide sequence ID" value="NZ_BAAAPP010000012.1"/>
</dbReference>
<feature type="modified residue" description="4-aspartylphosphate" evidence="10">
    <location>
        <position position="713"/>
    </location>
</feature>
<dbReference type="Proteomes" id="UP000537326">
    <property type="component" value="Unassembled WGS sequence"/>
</dbReference>
<sequence length="1063" mass="114780">MDLSGLYRGVVEGSPDGIWVIDLHGRTAYTNPAMAAMYGVAPGEMTSVSMFDSLDDLGKIQLAEHLRQVREHGLEPDQVEVQMIRADGTAMWCLVRESLLDIEPGRPGLCLSFSDYTSRRDMVEALRTSRRNLAEAQRIARVGSWEWDLTTDTITGSVEVDSMFGSSSAEEPWSYERFLGQVHPDDQAMVESRVEAAIAEQGTFDVIVRVQAQDQWMWTRGRGVVHLDRDGRLLMSGTLQDVNEVQETRFALEDQVAQNTLMQAVASAANAASSLDELLLRARDLVLLHDDWERARGFWVDGEDLVPIVVPGEAPDPTRDRAELRLARRVLTQREPVWDDARLTIGFPVLLGDEALAVITITSAPPLLRHAMIEQMVDHVAAQMALVAWRERTAAELEKARDEAMEASRMKSDFLATMSHEIRTPLNGVIGLNDLLMRTALDADQQRLATGVQVASRALLGVLNDILDFSKIEAGRLELEILDFEVREVVEQVAGVLGESARSRGLELVVSCAPEVPQMLAGDPTRLSQVLTNLVSNAIKFTERGEVVVRATAEPGPDQRTYLRVSVSDTGIGVPAAKVPGLFDPFTQADTSTTRVYGGTGLGLAICREIVQAMGGTISYSDNPGGGAVFTFSVLLEPSAGEIDDSADAHAREVLSGRRMLVVDDNPHNRTILAEQLGWWGVRAVAVDSADEALAAVATAAERGHPFEAVLLDMAMPGHDGIWLAHQLRAGEAGASLRLLMLTSMTQLTEAQVRDAGIDDLLVKPAPSGVLRSAVVDLLGGDAVPAPPAEDQPQPGPTGRRILVVEDNPVNQMVAGGILDFLGYEHRIVDDGRAGVDAWAEGGWDAVLMDVQMPVLDGYAATREIRERETGERVPVIAMTAAAIEGERERCLASGMDDYLTKPVDPAALAATLSHWLEGTAVDDTPTPEAPVTTEDQPVDVLEGLDTERLEMLLDLDPDSTAYLDRAIGNFMHNSVSGLEQMREAIGAGDATALRQSSHRLAGGALNLGVTYAGEAVRQLEAIADGGTTEGAAELLDEVAEALDRGRQALAAYQAGYQAQAGS</sequence>
<keyword evidence="5 10" id="KW-0597">Phosphoprotein</keyword>
<accession>A0A7Y9YCR2</accession>
<feature type="domain" description="Histidine kinase" evidence="11">
    <location>
        <begin position="417"/>
        <end position="638"/>
    </location>
</feature>
<dbReference type="InterPro" id="IPR035965">
    <property type="entry name" value="PAS-like_dom_sf"/>
</dbReference>
<protein>
    <recommendedName>
        <fullName evidence="8">Circadian input-output histidine kinase CikA</fullName>
        <ecNumber evidence="4">2.7.13.3</ecNumber>
    </recommendedName>
</protein>
<dbReference type="PROSITE" id="PS50112">
    <property type="entry name" value="PAS"/>
    <property type="match status" value="1"/>
</dbReference>
<dbReference type="InterPro" id="IPR005467">
    <property type="entry name" value="His_kinase_dom"/>
</dbReference>
<dbReference type="InterPro" id="IPR001610">
    <property type="entry name" value="PAC"/>
</dbReference>
<dbReference type="InterPro" id="IPR003594">
    <property type="entry name" value="HATPase_dom"/>
</dbReference>
<dbReference type="GO" id="GO:0005524">
    <property type="term" value="F:ATP binding"/>
    <property type="evidence" value="ECO:0007669"/>
    <property type="project" value="UniProtKB-KW"/>
</dbReference>
<comment type="subcellular location">
    <subcellularLocation>
        <location evidence="2">Cell membrane</location>
    </subcellularLocation>
</comment>
<evidence type="ECO:0000256" key="9">
    <source>
        <dbReference type="PROSITE-ProRule" id="PRU00110"/>
    </source>
</evidence>
<dbReference type="PANTHER" id="PTHR45339:SF5">
    <property type="entry name" value="HISTIDINE KINASE"/>
    <property type="match status" value="1"/>
</dbReference>
<dbReference type="Gene3D" id="1.10.287.130">
    <property type="match status" value="1"/>
</dbReference>
<evidence type="ECO:0000313" key="16">
    <source>
        <dbReference type="EMBL" id="NYI09763.1"/>
    </source>
</evidence>
<evidence type="ECO:0000256" key="10">
    <source>
        <dbReference type="PROSITE-ProRule" id="PRU00169"/>
    </source>
</evidence>
<feature type="domain" description="PAC" evidence="14">
    <location>
        <begin position="77"/>
        <end position="128"/>
    </location>
</feature>
<dbReference type="SMART" id="SM00388">
    <property type="entry name" value="HisKA"/>
    <property type="match status" value="1"/>
</dbReference>
<proteinExistence type="inferred from homology"/>
<dbReference type="SUPFAM" id="SSF55874">
    <property type="entry name" value="ATPase domain of HSP90 chaperone/DNA topoisomerase II/histidine kinase"/>
    <property type="match status" value="1"/>
</dbReference>
<evidence type="ECO:0000256" key="4">
    <source>
        <dbReference type="ARBA" id="ARBA00012438"/>
    </source>
</evidence>
<feature type="domain" description="HPt" evidence="15">
    <location>
        <begin position="960"/>
        <end position="1053"/>
    </location>
</feature>
<dbReference type="InterPro" id="IPR013767">
    <property type="entry name" value="PAS_fold"/>
</dbReference>
<dbReference type="PROSITE" id="PS50894">
    <property type="entry name" value="HPT"/>
    <property type="match status" value="1"/>
</dbReference>
<keyword evidence="17" id="KW-1185">Reference proteome</keyword>
<reference evidence="16 17" key="1">
    <citation type="submission" date="2020-07" db="EMBL/GenBank/DDBJ databases">
        <title>Sequencing the genomes of 1000 actinobacteria strains.</title>
        <authorList>
            <person name="Klenk H.-P."/>
        </authorList>
    </citation>
    <scope>NUCLEOTIDE SEQUENCE [LARGE SCALE GENOMIC DNA]</scope>
    <source>
        <strain evidence="16 17">DSM 18248</strain>
    </source>
</reference>
<dbReference type="InterPro" id="IPR003661">
    <property type="entry name" value="HisK_dim/P_dom"/>
</dbReference>
<keyword evidence="6" id="KW-0808">Transferase</keyword>
<dbReference type="PROSITE" id="PS50109">
    <property type="entry name" value="HIS_KIN"/>
    <property type="match status" value="1"/>
</dbReference>
<dbReference type="EC" id="2.7.13.3" evidence="4"/>
<dbReference type="InterPro" id="IPR036890">
    <property type="entry name" value="HATPase_C_sf"/>
</dbReference>
<dbReference type="SUPFAM" id="SSF52172">
    <property type="entry name" value="CheY-like"/>
    <property type="match status" value="2"/>
</dbReference>
<comment type="similarity">
    <text evidence="3">In the N-terminal section; belongs to the phytochrome family.</text>
</comment>
<evidence type="ECO:0000259" key="13">
    <source>
        <dbReference type="PROSITE" id="PS50112"/>
    </source>
</evidence>
<gene>
    <name evidence="16" type="ORF">BKA05_001278</name>
</gene>
<dbReference type="InterPro" id="IPR001789">
    <property type="entry name" value="Sig_transdc_resp-reg_receiver"/>
</dbReference>
<dbReference type="InterPro" id="IPR000014">
    <property type="entry name" value="PAS"/>
</dbReference>
<feature type="domain" description="Response regulatory" evidence="12">
    <location>
        <begin position="801"/>
        <end position="917"/>
    </location>
</feature>
<dbReference type="InterPro" id="IPR036641">
    <property type="entry name" value="HPT_dom_sf"/>
</dbReference>
<dbReference type="Pfam" id="PF08447">
    <property type="entry name" value="PAS_3"/>
    <property type="match status" value="1"/>
</dbReference>